<evidence type="ECO:0000313" key="2">
    <source>
        <dbReference type="EMBL" id="OZG60955.1"/>
    </source>
</evidence>
<feature type="transmembrane region" description="Helical" evidence="1">
    <location>
        <begin position="20"/>
        <end position="41"/>
    </location>
</feature>
<dbReference type="InterPro" id="IPR024529">
    <property type="entry name" value="ECF_trnsprt_substrate-spec"/>
</dbReference>
<keyword evidence="1" id="KW-1133">Transmembrane helix</keyword>
<dbReference type="AlphaFoldDB" id="A0A261FPN6"/>
<gene>
    <name evidence="2" type="ORF">BLEM_1587</name>
</gene>
<feature type="transmembrane region" description="Helical" evidence="1">
    <location>
        <begin position="161"/>
        <end position="182"/>
    </location>
</feature>
<dbReference type="OrthoDB" id="9815422at2"/>
<feature type="transmembrane region" description="Helical" evidence="1">
    <location>
        <begin position="62"/>
        <end position="89"/>
    </location>
</feature>
<proteinExistence type="predicted"/>
<dbReference type="Pfam" id="PF12822">
    <property type="entry name" value="ECF_trnsprt"/>
    <property type="match status" value="1"/>
</dbReference>
<evidence type="ECO:0000256" key="1">
    <source>
        <dbReference type="SAM" id="Phobius"/>
    </source>
</evidence>
<evidence type="ECO:0000313" key="3">
    <source>
        <dbReference type="Proteomes" id="UP000216352"/>
    </source>
</evidence>
<comment type="caution">
    <text evidence="2">The sequence shown here is derived from an EMBL/GenBank/DDBJ whole genome shotgun (WGS) entry which is preliminary data.</text>
</comment>
<sequence length="190" mass="19302">MTSTTITRSTARPLPSVTTQVWATLLAVVGAVALPQVFHMAGASLGLGTALGETLLPMHLPVLLVGLLAGPYAGVAAGALGPLVSFALSGMPGPAMVPFMILELAAYGLFAGLLRGVNLPTVAKVLIAQIAGRAVRAVAILVAVFALGNTTVAVASIWTSVIAGLPGLILQWALLPLIVWLVDRRTAAGR</sequence>
<name>A0A261FPN6_9BIFI</name>
<protein>
    <recommendedName>
        <fullName evidence="4">ECF transporter S component</fullName>
    </recommendedName>
</protein>
<evidence type="ECO:0008006" key="4">
    <source>
        <dbReference type="Google" id="ProtNLM"/>
    </source>
</evidence>
<dbReference type="Proteomes" id="UP000216352">
    <property type="component" value="Unassembled WGS sequence"/>
</dbReference>
<dbReference type="EMBL" id="MWWX01000011">
    <property type="protein sequence ID" value="OZG60955.1"/>
    <property type="molecule type" value="Genomic_DNA"/>
</dbReference>
<keyword evidence="1" id="KW-0472">Membrane</keyword>
<feature type="transmembrane region" description="Helical" evidence="1">
    <location>
        <begin position="134"/>
        <end position="155"/>
    </location>
</feature>
<reference evidence="2 3" key="1">
    <citation type="journal article" date="2017" name="BMC Genomics">
        <title>Comparative genomic and phylogenomic analyses of the Bifidobacteriaceae family.</title>
        <authorList>
            <person name="Lugli G.A."/>
            <person name="Milani C."/>
            <person name="Turroni F."/>
            <person name="Duranti S."/>
            <person name="Mancabelli L."/>
            <person name="Mangifesta M."/>
            <person name="Ferrario C."/>
            <person name="Modesto M."/>
            <person name="Mattarelli P."/>
            <person name="Jiri K."/>
            <person name="van Sinderen D."/>
            <person name="Ventura M."/>
        </authorList>
    </citation>
    <scope>NUCLEOTIDE SEQUENCE [LARGE SCALE GENOMIC DNA]</scope>
    <source>
        <strain evidence="2 3">DSM 28807</strain>
    </source>
</reference>
<feature type="transmembrane region" description="Helical" evidence="1">
    <location>
        <begin position="95"/>
        <end position="114"/>
    </location>
</feature>
<accession>A0A261FPN6</accession>
<organism evidence="2 3">
    <name type="scientific">Bifidobacterium lemurum</name>
    <dbReference type="NCBI Taxonomy" id="1603886"/>
    <lineage>
        <taxon>Bacteria</taxon>
        <taxon>Bacillati</taxon>
        <taxon>Actinomycetota</taxon>
        <taxon>Actinomycetes</taxon>
        <taxon>Bifidobacteriales</taxon>
        <taxon>Bifidobacteriaceae</taxon>
        <taxon>Bifidobacterium</taxon>
    </lineage>
</organism>
<dbReference type="STRING" id="1603886.GCA_001895165_00096"/>
<keyword evidence="3" id="KW-1185">Reference proteome</keyword>
<dbReference type="RefSeq" id="WP_072723450.1">
    <property type="nucleotide sequence ID" value="NZ_BDIS01000001.1"/>
</dbReference>
<dbReference type="Gene3D" id="1.10.1760.20">
    <property type="match status" value="1"/>
</dbReference>
<dbReference type="GO" id="GO:0022857">
    <property type="term" value="F:transmembrane transporter activity"/>
    <property type="evidence" value="ECO:0007669"/>
    <property type="project" value="InterPro"/>
</dbReference>
<keyword evidence="1" id="KW-0812">Transmembrane</keyword>